<dbReference type="SUPFAM" id="SSF53850">
    <property type="entry name" value="Periplasmic binding protein-like II"/>
    <property type="match status" value="1"/>
</dbReference>
<dbReference type="AlphaFoldDB" id="A0A383CFQ1"/>
<evidence type="ECO:0000313" key="1">
    <source>
        <dbReference type="EMBL" id="SVE30535.1"/>
    </source>
</evidence>
<organism evidence="1">
    <name type="scientific">marine metagenome</name>
    <dbReference type="NCBI Taxonomy" id="408172"/>
    <lineage>
        <taxon>unclassified sequences</taxon>
        <taxon>metagenomes</taxon>
        <taxon>ecological metagenomes</taxon>
    </lineage>
</organism>
<dbReference type="Gene3D" id="3.40.190.10">
    <property type="entry name" value="Periplasmic binding protein-like II"/>
    <property type="match status" value="1"/>
</dbReference>
<accession>A0A383CFQ1</accession>
<gene>
    <name evidence="1" type="ORF">METZ01_LOCUS483389</name>
</gene>
<sequence length="73" mass="7825">MALSKSETDATLLKVIVFPNTTQLPLYVGDALGIFARHGLTVERTITPTSTFQITKLAAGEFDIAIGAFDNIV</sequence>
<dbReference type="EMBL" id="UINC01208137">
    <property type="protein sequence ID" value="SVE30535.1"/>
    <property type="molecule type" value="Genomic_DNA"/>
</dbReference>
<feature type="non-terminal residue" evidence="1">
    <location>
        <position position="73"/>
    </location>
</feature>
<name>A0A383CFQ1_9ZZZZ</name>
<protein>
    <recommendedName>
        <fullName evidence="2">SsuA/THI5-like domain-containing protein</fullName>
    </recommendedName>
</protein>
<evidence type="ECO:0008006" key="2">
    <source>
        <dbReference type="Google" id="ProtNLM"/>
    </source>
</evidence>
<proteinExistence type="predicted"/>
<reference evidence="1" key="1">
    <citation type="submission" date="2018-05" db="EMBL/GenBank/DDBJ databases">
        <authorList>
            <person name="Lanie J.A."/>
            <person name="Ng W.-L."/>
            <person name="Kazmierczak K.M."/>
            <person name="Andrzejewski T.M."/>
            <person name="Davidsen T.M."/>
            <person name="Wayne K.J."/>
            <person name="Tettelin H."/>
            <person name="Glass J.I."/>
            <person name="Rusch D."/>
            <person name="Podicherti R."/>
            <person name="Tsui H.-C.T."/>
            <person name="Winkler M.E."/>
        </authorList>
    </citation>
    <scope>NUCLEOTIDE SEQUENCE</scope>
</reference>